<evidence type="ECO:0000313" key="3">
    <source>
        <dbReference type="EMBL" id="ARQ02127.1"/>
    </source>
</evidence>
<evidence type="ECO:0000256" key="1">
    <source>
        <dbReference type="SAM" id="MobiDB-lite"/>
    </source>
</evidence>
<feature type="chain" id="PRO_5043613069" evidence="2">
    <location>
        <begin position="19"/>
        <end position="187"/>
    </location>
</feature>
<keyword evidence="2" id="KW-0732">Signal</keyword>
<sequence>MPRAAVLSAVLALLANCAAPDTTQGTGKLSDLFATPEWAKFNNSKPTAQQRAITPDDLVSADGRCAGTPDVVTAQATPEGANAPETASDAQSGQGAIPPVLSGIALAMTECQVVQRTGFPDRVDIGAEGGTRVTTVTVTHGTSPGLYRFRGGRLVSIERVDVPAPARPAKSTKAKKSSQAPIRGTQQ</sequence>
<dbReference type="EMBL" id="CP021112">
    <property type="protein sequence ID" value="ARQ02127.1"/>
    <property type="molecule type" value="Genomic_DNA"/>
</dbReference>
<protein>
    <submittedName>
        <fullName evidence="3">Uncharacterized protein</fullName>
    </submittedName>
</protein>
<dbReference type="STRING" id="1235591.CAK95_25780"/>
<name>A0A1W6ZXK7_9HYPH</name>
<dbReference type="Proteomes" id="UP000194137">
    <property type="component" value="Chromosome"/>
</dbReference>
<reference evidence="3 4" key="1">
    <citation type="submission" date="2017-05" db="EMBL/GenBank/DDBJ databases">
        <title>Full genome sequence of Pseudorhodoplanes sinuspersici.</title>
        <authorList>
            <person name="Dastgheib S.M.M."/>
            <person name="Shavandi M."/>
            <person name="Tirandaz H."/>
        </authorList>
    </citation>
    <scope>NUCLEOTIDE SEQUENCE [LARGE SCALE GENOMIC DNA]</scope>
    <source>
        <strain evidence="3 4">RIPI110</strain>
    </source>
</reference>
<dbReference type="OrthoDB" id="8237838at2"/>
<organism evidence="3 4">
    <name type="scientific">Pseudorhodoplanes sinuspersici</name>
    <dbReference type="NCBI Taxonomy" id="1235591"/>
    <lineage>
        <taxon>Bacteria</taxon>
        <taxon>Pseudomonadati</taxon>
        <taxon>Pseudomonadota</taxon>
        <taxon>Alphaproteobacteria</taxon>
        <taxon>Hyphomicrobiales</taxon>
        <taxon>Pseudorhodoplanes</taxon>
    </lineage>
</organism>
<evidence type="ECO:0000256" key="2">
    <source>
        <dbReference type="SAM" id="SignalP"/>
    </source>
</evidence>
<evidence type="ECO:0000313" key="4">
    <source>
        <dbReference type="Proteomes" id="UP000194137"/>
    </source>
</evidence>
<feature type="signal peptide" evidence="2">
    <location>
        <begin position="1"/>
        <end position="18"/>
    </location>
</feature>
<gene>
    <name evidence="3" type="ORF">CAK95_25780</name>
</gene>
<proteinExistence type="predicted"/>
<dbReference type="KEGG" id="psin:CAK95_25780"/>
<keyword evidence="4" id="KW-1185">Reference proteome</keyword>
<accession>A0A1W6ZXK7</accession>
<feature type="region of interest" description="Disordered" evidence="1">
    <location>
        <begin position="162"/>
        <end position="187"/>
    </location>
</feature>
<dbReference type="AlphaFoldDB" id="A0A1W6ZXK7"/>
<dbReference type="RefSeq" id="WP_086090540.1">
    <property type="nucleotide sequence ID" value="NZ_CP021112.1"/>
</dbReference>